<dbReference type="PANTHER" id="PTHR43423:SF1">
    <property type="entry name" value="ABC TRANSPORTER I FAMILY MEMBER 17"/>
    <property type="match status" value="1"/>
</dbReference>
<evidence type="ECO:0000313" key="5">
    <source>
        <dbReference type="EMBL" id="UEX89521.1"/>
    </source>
</evidence>
<dbReference type="InterPro" id="IPR003439">
    <property type="entry name" value="ABC_transporter-like_ATP-bd"/>
</dbReference>
<dbReference type="SUPFAM" id="SSF52540">
    <property type="entry name" value="P-loop containing nucleoside triphosphate hydrolases"/>
    <property type="match status" value="1"/>
</dbReference>
<name>A0ABY3PB48_9STAP</name>
<organism evidence="5 6">
    <name type="scientific">Staphylococcus ratti</name>
    <dbReference type="NCBI Taxonomy" id="2892440"/>
    <lineage>
        <taxon>Bacteria</taxon>
        <taxon>Bacillati</taxon>
        <taxon>Bacillota</taxon>
        <taxon>Bacilli</taxon>
        <taxon>Bacillales</taxon>
        <taxon>Staphylococcaceae</taxon>
        <taxon>Staphylococcus</taxon>
    </lineage>
</organism>
<dbReference type="PANTHER" id="PTHR43423">
    <property type="entry name" value="ABC TRANSPORTER I FAMILY MEMBER 17"/>
    <property type="match status" value="1"/>
</dbReference>
<evidence type="ECO:0000259" key="4">
    <source>
        <dbReference type="PROSITE" id="PS50893"/>
    </source>
</evidence>
<keyword evidence="2" id="KW-0547">Nucleotide-binding</keyword>
<feature type="domain" description="ABC transporter" evidence="4">
    <location>
        <begin position="2"/>
        <end position="213"/>
    </location>
</feature>
<dbReference type="PROSITE" id="PS00211">
    <property type="entry name" value="ABC_TRANSPORTER_1"/>
    <property type="match status" value="1"/>
</dbReference>
<evidence type="ECO:0000256" key="1">
    <source>
        <dbReference type="ARBA" id="ARBA00022448"/>
    </source>
</evidence>
<keyword evidence="1" id="KW-0813">Transport</keyword>
<dbReference type="SMART" id="SM00382">
    <property type="entry name" value="AAA"/>
    <property type="match status" value="1"/>
</dbReference>
<dbReference type="InterPro" id="IPR027417">
    <property type="entry name" value="P-loop_NTPase"/>
</dbReference>
<evidence type="ECO:0000256" key="2">
    <source>
        <dbReference type="ARBA" id="ARBA00022741"/>
    </source>
</evidence>
<dbReference type="Pfam" id="PF00005">
    <property type="entry name" value="ABC_tran"/>
    <property type="match status" value="1"/>
</dbReference>
<evidence type="ECO:0000313" key="6">
    <source>
        <dbReference type="Proteomes" id="UP001197626"/>
    </source>
</evidence>
<dbReference type="RefSeq" id="WP_229292029.1">
    <property type="nucleotide sequence ID" value="NZ_CP086654.1"/>
</dbReference>
<dbReference type="EMBL" id="CP086654">
    <property type="protein sequence ID" value="UEX89521.1"/>
    <property type="molecule type" value="Genomic_DNA"/>
</dbReference>
<reference evidence="5 6" key="1">
    <citation type="journal article" date="2022" name="Pathogens">
        <title>Staphylococcus ratti sp. nov. Isolated from a Lab Rat.</title>
        <authorList>
            <person name="Kovarovic V."/>
            <person name="Sedlacek I."/>
            <person name="Petras P."/>
            <person name="Kralova S."/>
            <person name="Maslanova I."/>
            <person name="Svec P."/>
            <person name="Neumann-Schaal M."/>
            <person name="Botka T."/>
            <person name="Gelbicova T."/>
            <person name="Stankova E."/>
            <person name="Doskar J."/>
            <person name="Pantucek R."/>
        </authorList>
    </citation>
    <scope>NUCLEOTIDE SEQUENCE [LARGE SCALE GENOMIC DNA]</scope>
    <source>
        <strain evidence="5 6">CCM 9025</strain>
    </source>
</reference>
<dbReference type="Gene3D" id="3.40.50.300">
    <property type="entry name" value="P-loop containing nucleotide triphosphate hydrolases"/>
    <property type="match status" value="1"/>
</dbReference>
<protein>
    <submittedName>
        <fullName evidence="5">ATP-binding cassette domain-containing protein</fullName>
    </submittedName>
</protein>
<accession>A0ABY3PB48</accession>
<dbReference type="PROSITE" id="PS50893">
    <property type="entry name" value="ABC_TRANSPORTER_2"/>
    <property type="match status" value="1"/>
</dbReference>
<dbReference type="InterPro" id="IPR003593">
    <property type="entry name" value="AAA+_ATPase"/>
</dbReference>
<keyword evidence="6" id="KW-1185">Reference proteome</keyword>
<gene>
    <name evidence="5" type="ORF">LN051_08040</name>
</gene>
<dbReference type="Proteomes" id="UP001197626">
    <property type="component" value="Chromosome"/>
</dbReference>
<dbReference type="GO" id="GO:0005524">
    <property type="term" value="F:ATP binding"/>
    <property type="evidence" value="ECO:0007669"/>
    <property type="project" value="UniProtKB-KW"/>
</dbReference>
<dbReference type="InterPro" id="IPR017871">
    <property type="entry name" value="ABC_transporter-like_CS"/>
</dbReference>
<sequence>MLNLNNVSYHVEDQRILNQINLNVKQGEAIAVVGASGSGKSTLLRIIADLISPTEGNILFKGHAYKDYTPESLRQRVSYLPQRLELFGDTIQDNLAFPALARQESFDKKRAKMLLEAVGLKKYKLSASVQRMSGGEQQRVTIARQLMYQPELLLLDEATSALDDKNSRLIEQLIFNMVKEGTSVLWITHNTAQSKRQFHRIVTLHNGEIEQEA</sequence>
<keyword evidence="3 5" id="KW-0067">ATP-binding</keyword>
<proteinExistence type="predicted"/>
<evidence type="ECO:0000256" key="3">
    <source>
        <dbReference type="ARBA" id="ARBA00022840"/>
    </source>
</evidence>